<sequence length="314" mass="35891">MNREITINLMKKASYHVLVLVIVLTLVIVATGFPMNFDVEYHHGEFHWNMSFEEIQQSINENFRSFFSGEVLTMEIMSTTPLAMLRGAFSLSFVVLFFGTLLALLMGIPKGILDSRKKRTAGTFKLLQSYIPLSIPDVLTISVIQLGAIYLYYNEIAFLGIGPIHFLGDEQWYQSIFPILSISVLPAAYISRVTANTIENLQEKAYIVTARGKGCSYFQILKKHMMKNISFEILSVFPTIMGMMFASLIIVERLFYYQGMGYHLIYIYTTNQLSIEQAQGVFSLFTITLALFYYLIFLLLKAMKAKIMPKLKEK</sequence>
<dbReference type="SUPFAM" id="SSF161098">
    <property type="entry name" value="MetI-like"/>
    <property type="match status" value="1"/>
</dbReference>
<feature type="transmembrane region" description="Helical" evidence="7">
    <location>
        <begin position="87"/>
        <end position="108"/>
    </location>
</feature>
<evidence type="ECO:0000256" key="7">
    <source>
        <dbReference type="RuleBase" id="RU363032"/>
    </source>
</evidence>
<feature type="transmembrane region" description="Helical" evidence="7">
    <location>
        <begin position="229"/>
        <end position="251"/>
    </location>
</feature>
<keyword evidence="5 7" id="KW-1133">Transmembrane helix</keyword>
<dbReference type="Pfam" id="PF00528">
    <property type="entry name" value="BPD_transp_1"/>
    <property type="match status" value="1"/>
</dbReference>
<evidence type="ECO:0000313" key="9">
    <source>
        <dbReference type="EMBL" id="NBG89473.1"/>
    </source>
</evidence>
<dbReference type="GO" id="GO:0055085">
    <property type="term" value="P:transmembrane transport"/>
    <property type="evidence" value="ECO:0007669"/>
    <property type="project" value="InterPro"/>
</dbReference>
<keyword evidence="2 7" id="KW-0813">Transport</keyword>
<keyword evidence="6 7" id="KW-0472">Membrane</keyword>
<evidence type="ECO:0000256" key="3">
    <source>
        <dbReference type="ARBA" id="ARBA00022475"/>
    </source>
</evidence>
<dbReference type="CDD" id="cd06261">
    <property type="entry name" value="TM_PBP2"/>
    <property type="match status" value="1"/>
</dbReference>
<dbReference type="InterPro" id="IPR000515">
    <property type="entry name" value="MetI-like"/>
</dbReference>
<dbReference type="RefSeq" id="WP_160723184.1">
    <property type="nucleotide sequence ID" value="NZ_SUMG01000026.1"/>
</dbReference>
<protein>
    <submittedName>
        <fullName evidence="9">ABC transporter permease subunit</fullName>
    </submittedName>
</protein>
<reference evidence="9 10" key="1">
    <citation type="submission" date="2019-04" db="EMBL/GenBank/DDBJ databases">
        <title>Isachenkonia alkalipeptolytica gen. nov. sp. nov. a new anaerobic, alkiliphilic organothrophic bacterium capable to reduce synthesized ferrihydrite isolated from a soda lake.</title>
        <authorList>
            <person name="Toshchakov S.V."/>
            <person name="Zavarzina D.G."/>
            <person name="Zhilina T.N."/>
            <person name="Kostrikina N.A."/>
            <person name="Kublanov I.V."/>
        </authorList>
    </citation>
    <scope>NUCLEOTIDE SEQUENCE [LARGE SCALE GENOMIC DNA]</scope>
    <source>
        <strain evidence="9 10">Z-1701</strain>
    </source>
</reference>
<dbReference type="PANTHER" id="PTHR30465:SF0">
    <property type="entry name" value="OLIGOPEPTIDE TRANSPORT SYSTEM PERMEASE PROTEIN APPB"/>
    <property type="match status" value="1"/>
</dbReference>
<evidence type="ECO:0000256" key="5">
    <source>
        <dbReference type="ARBA" id="ARBA00022989"/>
    </source>
</evidence>
<proteinExistence type="inferred from homology"/>
<gene>
    <name evidence="9" type="ORF">ISALK_13340</name>
</gene>
<organism evidence="9 10">
    <name type="scientific">Isachenkonia alkalipeptolytica</name>
    <dbReference type="NCBI Taxonomy" id="2565777"/>
    <lineage>
        <taxon>Bacteria</taxon>
        <taxon>Bacillati</taxon>
        <taxon>Bacillota</taxon>
        <taxon>Clostridia</taxon>
        <taxon>Eubacteriales</taxon>
        <taxon>Clostridiaceae</taxon>
        <taxon>Isachenkonia</taxon>
    </lineage>
</organism>
<evidence type="ECO:0000256" key="1">
    <source>
        <dbReference type="ARBA" id="ARBA00004651"/>
    </source>
</evidence>
<dbReference type="InterPro" id="IPR035906">
    <property type="entry name" value="MetI-like_sf"/>
</dbReference>
<dbReference type="PROSITE" id="PS50928">
    <property type="entry name" value="ABC_TM1"/>
    <property type="match status" value="1"/>
</dbReference>
<feature type="transmembrane region" description="Helical" evidence="7">
    <location>
        <begin position="281"/>
        <end position="300"/>
    </location>
</feature>
<feature type="transmembrane region" description="Helical" evidence="7">
    <location>
        <begin position="172"/>
        <end position="190"/>
    </location>
</feature>
<name>A0AA44BEZ4_9CLOT</name>
<dbReference type="Gene3D" id="1.10.3720.10">
    <property type="entry name" value="MetI-like"/>
    <property type="match status" value="1"/>
</dbReference>
<feature type="transmembrane region" description="Helical" evidence="7">
    <location>
        <begin position="129"/>
        <end position="152"/>
    </location>
</feature>
<evidence type="ECO:0000256" key="6">
    <source>
        <dbReference type="ARBA" id="ARBA00023136"/>
    </source>
</evidence>
<dbReference type="PANTHER" id="PTHR30465">
    <property type="entry name" value="INNER MEMBRANE ABC TRANSPORTER"/>
    <property type="match status" value="1"/>
</dbReference>
<keyword evidence="10" id="KW-1185">Reference proteome</keyword>
<evidence type="ECO:0000256" key="4">
    <source>
        <dbReference type="ARBA" id="ARBA00022692"/>
    </source>
</evidence>
<comment type="subcellular location">
    <subcellularLocation>
        <location evidence="1 7">Cell membrane</location>
        <topology evidence="1 7">Multi-pass membrane protein</topology>
    </subcellularLocation>
</comment>
<evidence type="ECO:0000259" key="8">
    <source>
        <dbReference type="PROSITE" id="PS50928"/>
    </source>
</evidence>
<feature type="transmembrane region" description="Helical" evidence="7">
    <location>
        <begin position="12"/>
        <end position="33"/>
    </location>
</feature>
<keyword evidence="3" id="KW-1003">Cell membrane</keyword>
<feature type="domain" description="ABC transmembrane type-1" evidence="8">
    <location>
        <begin position="89"/>
        <end position="300"/>
    </location>
</feature>
<dbReference type="GO" id="GO:0005886">
    <property type="term" value="C:plasma membrane"/>
    <property type="evidence" value="ECO:0007669"/>
    <property type="project" value="UniProtKB-SubCell"/>
</dbReference>
<evidence type="ECO:0000313" key="10">
    <source>
        <dbReference type="Proteomes" id="UP000449710"/>
    </source>
</evidence>
<dbReference type="EMBL" id="SUMG01000026">
    <property type="protein sequence ID" value="NBG89473.1"/>
    <property type="molecule type" value="Genomic_DNA"/>
</dbReference>
<dbReference type="Proteomes" id="UP000449710">
    <property type="component" value="Unassembled WGS sequence"/>
</dbReference>
<comment type="caution">
    <text evidence="9">The sequence shown here is derived from an EMBL/GenBank/DDBJ whole genome shotgun (WGS) entry which is preliminary data.</text>
</comment>
<comment type="similarity">
    <text evidence="7">Belongs to the binding-protein-dependent transport system permease family.</text>
</comment>
<dbReference type="AlphaFoldDB" id="A0AA44BEZ4"/>
<keyword evidence="4 7" id="KW-0812">Transmembrane</keyword>
<accession>A0AA44BEZ4</accession>
<evidence type="ECO:0000256" key="2">
    <source>
        <dbReference type="ARBA" id="ARBA00022448"/>
    </source>
</evidence>